<dbReference type="GO" id="GO:0035438">
    <property type="term" value="F:cyclic-di-GMP binding"/>
    <property type="evidence" value="ECO:0007669"/>
    <property type="project" value="InterPro"/>
</dbReference>
<proteinExistence type="predicted"/>
<comment type="caution">
    <text evidence="3">The sequence shown here is derived from an EMBL/GenBank/DDBJ whole genome shotgun (WGS) entry which is preliminary data.</text>
</comment>
<keyword evidence="4" id="KW-1185">Reference proteome</keyword>
<name>A0A5C5ZIQ7_9BACT</name>
<feature type="region of interest" description="Disordered" evidence="1">
    <location>
        <begin position="1"/>
        <end position="22"/>
    </location>
</feature>
<protein>
    <submittedName>
        <fullName evidence="3">PilZ domain protein</fullName>
    </submittedName>
</protein>
<dbReference type="Proteomes" id="UP000315440">
    <property type="component" value="Unassembled WGS sequence"/>
</dbReference>
<feature type="compositionally biased region" description="Polar residues" evidence="1">
    <location>
        <begin position="1"/>
        <end position="15"/>
    </location>
</feature>
<evidence type="ECO:0000313" key="3">
    <source>
        <dbReference type="EMBL" id="TWT86887.1"/>
    </source>
</evidence>
<accession>A0A5C5ZIQ7</accession>
<evidence type="ECO:0000256" key="1">
    <source>
        <dbReference type="SAM" id="MobiDB-lite"/>
    </source>
</evidence>
<dbReference type="Pfam" id="PF07238">
    <property type="entry name" value="PilZ"/>
    <property type="match status" value="1"/>
</dbReference>
<dbReference type="EMBL" id="SJPQ01000004">
    <property type="protein sequence ID" value="TWT86887.1"/>
    <property type="molecule type" value="Genomic_DNA"/>
</dbReference>
<dbReference type="RefSeq" id="WP_146403044.1">
    <property type="nucleotide sequence ID" value="NZ_SJPQ01000004.1"/>
</dbReference>
<organism evidence="3 4">
    <name type="scientific">Pseudobythopirellula maris</name>
    <dbReference type="NCBI Taxonomy" id="2527991"/>
    <lineage>
        <taxon>Bacteria</taxon>
        <taxon>Pseudomonadati</taxon>
        <taxon>Planctomycetota</taxon>
        <taxon>Planctomycetia</taxon>
        <taxon>Pirellulales</taxon>
        <taxon>Lacipirellulaceae</taxon>
        <taxon>Pseudobythopirellula</taxon>
    </lineage>
</organism>
<dbReference type="AlphaFoldDB" id="A0A5C5ZIQ7"/>
<dbReference type="InterPro" id="IPR009875">
    <property type="entry name" value="PilZ_domain"/>
</dbReference>
<feature type="domain" description="PilZ" evidence="2">
    <location>
        <begin position="91"/>
        <end position="181"/>
    </location>
</feature>
<sequence>MSAQPSPSGDSQVSQCPRCEAPFTAKPPAEGAAIEVRRCPSCSLYLYATVDADSPAGAVGELRPYHDLSSQRPAQLRKVIDDITVRRKADERRQSDRVEAKLPLVAMSVNGAFYPVSEPLRVFTSNLSISGAMINSPESFTEPLLLLDFSLSGKPGAQAVMKVLRQRPQGDTTEVAGEFLTPLNHPGLH</sequence>
<reference evidence="3 4" key="1">
    <citation type="submission" date="2019-02" db="EMBL/GenBank/DDBJ databases">
        <title>Deep-cultivation of Planctomycetes and their phenomic and genomic characterization uncovers novel biology.</title>
        <authorList>
            <person name="Wiegand S."/>
            <person name="Jogler M."/>
            <person name="Boedeker C."/>
            <person name="Pinto D."/>
            <person name="Vollmers J."/>
            <person name="Rivas-Marin E."/>
            <person name="Kohn T."/>
            <person name="Peeters S.H."/>
            <person name="Heuer A."/>
            <person name="Rast P."/>
            <person name="Oberbeckmann S."/>
            <person name="Bunk B."/>
            <person name="Jeske O."/>
            <person name="Meyerdierks A."/>
            <person name="Storesund J.E."/>
            <person name="Kallscheuer N."/>
            <person name="Luecker S."/>
            <person name="Lage O.M."/>
            <person name="Pohl T."/>
            <person name="Merkel B.J."/>
            <person name="Hornburger P."/>
            <person name="Mueller R.-W."/>
            <person name="Bruemmer F."/>
            <person name="Labrenz M."/>
            <person name="Spormann A.M."/>
            <person name="Op Den Camp H."/>
            <person name="Overmann J."/>
            <person name="Amann R."/>
            <person name="Jetten M.S.M."/>
            <person name="Mascher T."/>
            <person name="Medema M.H."/>
            <person name="Devos D.P."/>
            <person name="Kaster A.-K."/>
            <person name="Ovreas L."/>
            <person name="Rohde M."/>
            <person name="Galperin M.Y."/>
            <person name="Jogler C."/>
        </authorList>
    </citation>
    <scope>NUCLEOTIDE SEQUENCE [LARGE SCALE GENOMIC DNA]</scope>
    <source>
        <strain evidence="3 4">Mal64</strain>
    </source>
</reference>
<evidence type="ECO:0000259" key="2">
    <source>
        <dbReference type="Pfam" id="PF07238"/>
    </source>
</evidence>
<gene>
    <name evidence="3" type="ORF">Mal64_37170</name>
</gene>
<evidence type="ECO:0000313" key="4">
    <source>
        <dbReference type="Proteomes" id="UP000315440"/>
    </source>
</evidence>